<gene>
    <name evidence="1" type="ORF">PATL70BA_3156</name>
</gene>
<dbReference type="InterPro" id="IPR008323">
    <property type="entry name" value="UCP033563"/>
</dbReference>
<evidence type="ECO:0000313" key="2">
    <source>
        <dbReference type="Proteomes" id="UP000279029"/>
    </source>
</evidence>
<reference evidence="1 2" key="1">
    <citation type="submission" date="2018-09" db="EMBL/GenBank/DDBJ databases">
        <authorList>
            <person name="Postec A."/>
        </authorList>
    </citation>
    <scope>NUCLEOTIDE SEQUENCE [LARGE SCALE GENOMIC DNA]</scope>
    <source>
        <strain evidence="1">70B-A</strain>
    </source>
</reference>
<dbReference type="KEGG" id="cbar:PATL70BA_3156"/>
<name>A0A3P7PZZ0_9FIRM</name>
<dbReference type="PIRSF" id="PIRSF033563">
    <property type="entry name" value="UCP033563"/>
    <property type="match status" value="1"/>
</dbReference>
<dbReference type="PANTHER" id="PTHR36454">
    <property type="entry name" value="LMO2823 PROTEIN"/>
    <property type="match status" value="1"/>
</dbReference>
<sequence length="414" mass="47527">MSVIKPFMAVRPAKDLVREVAALPYDVYSSKEARVVVKENPRSFLAIDRAETFFDASVDIHSEQIYKKAHDVLYAWIEDGTFVQEDKNMLYLYELVMNNRSQIGIVSCTSVDEYLDNKIKKHEKTRADKEADRINHVDYCDANTGPIFLTYKSNKRVNALVESWKTHKKPLYDFVAEDGITHRVWSVDDDTTITSLVEAFGAIETLYIADGHHRAASAVKVAQMRRNDNPDYTGKEAFNYFLSVSFPDEQLYIMDYNRVVKDLNGLTESEFIEAIKKQFEIIRTSKEPIRPDEKAMFAMILEDTWYLLKAKENSYNHLDPVLNLDVSILQLNLLAPILGIGDPRTDQRIDFVGGIRGLEELTRRTNVDMKVGFAMYPTSIEELMAIADADQLMPPKSTWFEPKLRSGLFIHLLK</sequence>
<dbReference type="OrthoDB" id="9781616at2"/>
<accession>A0A3P7PZZ0</accession>
<dbReference type="PANTHER" id="PTHR36454:SF1">
    <property type="entry name" value="DUF1015 DOMAIN-CONTAINING PROTEIN"/>
    <property type="match status" value="1"/>
</dbReference>
<proteinExistence type="predicted"/>
<protein>
    <recommendedName>
        <fullName evidence="3">DUF1015 domain-containing protein</fullName>
    </recommendedName>
</protein>
<organism evidence="1 2">
    <name type="scientific">Petrocella atlantisensis</name>
    <dbReference type="NCBI Taxonomy" id="2173034"/>
    <lineage>
        <taxon>Bacteria</taxon>
        <taxon>Bacillati</taxon>
        <taxon>Bacillota</taxon>
        <taxon>Clostridia</taxon>
        <taxon>Lachnospirales</taxon>
        <taxon>Vallitaleaceae</taxon>
        <taxon>Petrocella</taxon>
    </lineage>
</organism>
<keyword evidence="2" id="KW-1185">Reference proteome</keyword>
<dbReference type="Proteomes" id="UP000279029">
    <property type="component" value="Chromosome"/>
</dbReference>
<dbReference type="Pfam" id="PF06245">
    <property type="entry name" value="DUF1015"/>
    <property type="match status" value="1"/>
</dbReference>
<dbReference type="RefSeq" id="WP_125138113.1">
    <property type="nucleotide sequence ID" value="NZ_LR130778.1"/>
</dbReference>
<evidence type="ECO:0008006" key="3">
    <source>
        <dbReference type="Google" id="ProtNLM"/>
    </source>
</evidence>
<evidence type="ECO:0000313" key="1">
    <source>
        <dbReference type="EMBL" id="VDN49077.1"/>
    </source>
</evidence>
<dbReference type="EMBL" id="LR130778">
    <property type="protein sequence ID" value="VDN49077.1"/>
    <property type="molecule type" value="Genomic_DNA"/>
</dbReference>
<dbReference type="AlphaFoldDB" id="A0A3P7PZZ0"/>